<dbReference type="Pfam" id="PF02892">
    <property type="entry name" value="zf-BED"/>
    <property type="match status" value="1"/>
</dbReference>
<gene>
    <name evidence="5" type="ORF">PR003_g8480</name>
</gene>
<dbReference type="Proteomes" id="UP000434957">
    <property type="component" value="Unassembled WGS sequence"/>
</dbReference>
<comment type="caution">
    <text evidence="5">The sequence shown here is derived from an EMBL/GenBank/DDBJ whole genome shotgun (WGS) entry which is preliminary data.</text>
</comment>
<feature type="domain" description="BED-type" evidence="4">
    <location>
        <begin position="8"/>
        <end position="36"/>
    </location>
</feature>
<keyword evidence="1" id="KW-0479">Metal-binding</keyword>
<dbReference type="GO" id="GO:0003677">
    <property type="term" value="F:DNA binding"/>
    <property type="evidence" value="ECO:0007669"/>
    <property type="project" value="InterPro"/>
</dbReference>
<dbReference type="EMBL" id="QXFT01000422">
    <property type="protein sequence ID" value="KAE9344407.1"/>
    <property type="molecule type" value="Genomic_DNA"/>
</dbReference>
<protein>
    <recommendedName>
        <fullName evidence="4">BED-type domain-containing protein</fullName>
    </recommendedName>
</protein>
<dbReference type="AlphaFoldDB" id="A0A6A4FKY1"/>
<dbReference type="GO" id="GO:0008270">
    <property type="term" value="F:zinc ion binding"/>
    <property type="evidence" value="ECO:0007669"/>
    <property type="project" value="UniProtKB-KW"/>
</dbReference>
<keyword evidence="2" id="KW-0863">Zinc-finger</keyword>
<accession>A0A6A4FKY1</accession>
<evidence type="ECO:0000259" key="4">
    <source>
        <dbReference type="Pfam" id="PF02892"/>
    </source>
</evidence>
<evidence type="ECO:0000256" key="2">
    <source>
        <dbReference type="ARBA" id="ARBA00022771"/>
    </source>
</evidence>
<name>A0A6A4FKY1_9STRA</name>
<evidence type="ECO:0000256" key="1">
    <source>
        <dbReference type="ARBA" id="ARBA00022723"/>
    </source>
</evidence>
<keyword evidence="3" id="KW-0862">Zinc</keyword>
<evidence type="ECO:0000313" key="6">
    <source>
        <dbReference type="Proteomes" id="UP000434957"/>
    </source>
</evidence>
<sequence length="113" mass="13282">MLYREAGNGFYECTTCDKQYKKGNGYTNMLNHLRRNPDGYQQEAEEASRRQNPLLLHLVSTRTRDLYRWIDWVICDGLSVEVEEDLPAQSQYDLIADTLSRYNKPWSAVKFLV</sequence>
<keyword evidence="6" id="KW-1185">Reference proteome</keyword>
<reference evidence="5 6" key="1">
    <citation type="submission" date="2018-08" db="EMBL/GenBank/DDBJ databases">
        <title>Genomic investigation of the strawberry pathogen Phytophthora fragariae indicates pathogenicity is determined by transcriptional variation in three key races.</title>
        <authorList>
            <person name="Adams T.M."/>
            <person name="Armitage A.D."/>
            <person name="Sobczyk M.K."/>
            <person name="Bates H.J."/>
            <person name="Dunwell J.M."/>
            <person name="Nellist C.F."/>
            <person name="Harrison R.J."/>
        </authorList>
    </citation>
    <scope>NUCLEOTIDE SEQUENCE [LARGE SCALE GENOMIC DNA]</scope>
    <source>
        <strain evidence="5 6">SCRP333</strain>
    </source>
</reference>
<dbReference type="InterPro" id="IPR003656">
    <property type="entry name" value="Znf_BED"/>
</dbReference>
<proteinExistence type="predicted"/>
<evidence type="ECO:0000313" key="5">
    <source>
        <dbReference type="EMBL" id="KAE9344407.1"/>
    </source>
</evidence>
<evidence type="ECO:0000256" key="3">
    <source>
        <dbReference type="ARBA" id="ARBA00022833"/>
    </source>
</evidence>
<organism evidence="5 6">
    <name type="scientific">Phytophthora rubi</name>
    <dbReference type="NCBI Taxonomy" id="129364"/>
    <lineage>
        <taxon>Eukaryota</taxon>
        <taxon>Sar</taxon>
        <taxon>Stramenopiles</taxon>
        <taxon>Oomycota</taxon>
        <taxon>Peronosporomycetes</taxon>
        <taxon>Peronosporales</taxon>
        <taxon>Peronosporaceae</taxon>
        <taxon>Phytophthora</taxon>
    </lineage>
</organism>